<dbReference type="PROSITE" id="PS51184">
    <property type="entry name" value="JMJC"/>
    <property type="match status" value="1"/>
</dbReference>
<feature type="region of interest" description="Disordered" evidence="1">
    <location>
        <begin position="1"/>
        <end position="48"/>
    </location>
</feature>
<dbReference type="GO" id="GO:0000987">
    <property type="term" value="F:cis-regulatory region sequence-specific DNA binding"/>
    <property type="evidence" value="ECO:0007669"/>
    <property type="project" value="TreeGrafter"/>
</dbReference>
<proteinExistence type="predicted"/>
<organism evidence="3 4">
    <name type="scientific">Rhizoctonia solani</name>
    <dbReference type="NCBI Taxonomy" id="456999"/>
    <lineage>
        <taxon>Eukaryota</taxon>
        <taxon>Fungi</taxon>
        <taxon>Dikarya</taxon>
        <taxon>Basidiomycota</taxon>
        <taxon>Agaricomycotina</taxon>
        <taxon>Agaricomycetes</taxon>
        <taxon>Cantharellales</taxon>
        <taxon>Ceratobasidiaceae</taxon>
        <taxon>Rhizoctonia</taxon>
    </lineage>
</organism>
<dbReference type="PANTHER" id="PTHR12480">
    <property type="entry name" value="ARGININE DEMETHYLASE AND LYSYL-HYDROXYLASE JMJD"/>
    <property type="match status" value="1"/>
</dbReference>
<feature type="domain" description="JmjC" evidence="2">
    <location>
        <begin position="292"/>
        <end position="456"/>
    </location>
</feature>
<dbReference type="InterPro" id="IPR041667">
    <property type="entry name" value="Cupin_8"/>
</dbReference>
<dbReference type="Proteomes" id="UP000663888">
    <property type="component" value="Unassembled WGS sequence"/>
</dbReference>
<dbReference type="InterPro" id="IPR003347">
    <property type="entry name" value="JmjC_dom"/>
</dbReference>
<gene>
    <name evidence="3" type="ORF">RDB_LOCUS86790</name>
</gene>
<dbReference type="EMBL" id="CAJMWX010001051">
    <property type="protein sequence ID" value="CAE6459637.1"/>
    <property type="molecule type" value="Genomic_DNA"/>
</dbReference>
<dbReference type="SUPFAM" id="SSF51197">
    <property type="entry name" value="Clavaminate synthase-like"/>
    <property type="match status" value="1"/>
</dbReference>
<comment type="caution">
    <text evidence="3">The sequence shown here is derived from an EMBL/GenBank/DDBJ whole genome shotgun (WGS) entry which is preliminary data.</text>
</comment>
<feature type="region of interest" description="Disordered" evidence="1">
    <location>
        <begin position="540"/>
        <end position="575"/>
    </location>
</feature>
<reference evidence="3" key="1">
    <citation type="submission" date="2021-01" db="EMBL/GenBank/DDBJ databases">
        <authorList>
            <person name="Kaushik A."/>
        </authorList>
    </citation>
    <scope>NUCLEOTIDE SEQUENCE</scope>
    <source>
        <strain evidence="3">AG4-R118</strain>
    </source>
</reference>
<accession>A0A8H3BK00</accession>
<dbReference type="SUPFAM" id="SSF81383">
    <property type="entry name" value="F-box domain"/>
    <property type="match status" value="1"/>
</dbReference>
<dbReference type="InterPro" id="IPR050910">
    <property type="entry name" value="JMJD6_ArgDemeth/LysHydrox"/>
</dbReference>
<dbReference type="SMART" id="SM00558">
    <property type="entry name" value="JmjC"/>
    <property type="match status" value="1"/>
</dbReference>
<evidence type="ECO:0000259" key="2">
    <source>
        <dbReference type="PROSITE" id="PS51184"/>
    </source>
</evidence>
<dbReference type="Pfam" id="PF13621">
    <property type="entry name" value="Cupin_8"/>
    <property type="match status" value="1"/>
</dbReference>
<feature type="compositionally biased region" description="Polar residues" evidence="1">
    <location>
        <begin position="1"/>
        <end position="13"/>
    </location>
</feature>
<dbReference type="InterPro" id="IPR036047">
    <property type="entry name" value="F-box-like_dom_sf"/>
</dbReference>
<evidence type="ECO:0000313" key="4">
    <source>
        <dbReference type="Proteomes" id="UP000663888"/>
    </source>
</evidence>
<dbReference type="PANTHER" id="PTHR12480:SF21">
    <property type="entry name" value="JMJC DOMAIN-CONTAINING PROTEIN 8"/>
    <property type="match status" value="1"/>
</dbReference>
<evidence type="ECO:0000256" key="1">
    <source>
        <dbReference type="SAM" id="MobiDB-lite"/>
    </source>
</evidence>
<name>A0A8H3BK00_9AGAM</name>
<sequence length="575" mass="63990">MTLTRTASTSNKRSSASLGGQSSDSAHTKRPRKDSTSDPENKQASLLHSGIKPSGNLLFSPSLSIRKRGLGAIDVLSDALLLGIIGLLTAKDVVLLGSCSKALFAYCAHQPIWKDLFIRTANGKLESWAGSWRKTYLQEFTATGSPKEDGDQCMRPTPTIDCTGIFSDDLYQPYLCANTDVNRYFYPQNRRDAASRLNISRVEAESIADKFAVLSTEPFIVVNALKHFGWPAFCSVDSEGKPMWELSNLLQKYSGVSFRAEAFDCTLQIYCAYAENCPEDDAPLYLFDSRFVEKTGMGADYAPPSFLSEDLFQLMGDKRPDYRWLIVGPAKSGSTFHKDPNATSAWNAVITGSKGWVMFPPDLCPPGVYVSPDEAEVTSPLSLAEWFMSYFDAAWSEYGRRSGKMRVGVCRAGEIVYVPSGWWHLVVNLEPSVAVTQNFASEHEVSENAYNQSKFATNQNQPLFISNQNFLSSHFDLELRKKLTNVLRFMHDKPEQTSGWSDDIACADLYEIFCDVLRKERPEVLGDALAMLNKVTKKGNGEQQSMWDQVKKSAQPEGNEGFSFGFDMEGSDDEE</sequence>
<dbReference type="GO" id="GO:0005634">
    <property type="term" value="C:nucleus"/>
    <property type="evidence" value="ECO:0007669"/>
    <property type="project" value="TreeGrafter"/>
</dbReference>
<feature type="compositionally biased region" description="Low complexity" evidence="1">
    <location>
        <begin position="14"/>
        <end position="25"/>
    </location>
</feature>
<dbReference type="Gene3D" id="2.60.120.650">
    <property type="entry name" value="Cupin"/>
    <property type="match status" value="1"/>
</dbReference>
<protein>
    <recommendedName>
        <fullName evidence="2">JmjC domain-containing protein</fullName>
    </recommendedName>
</protein>
<evidence type="ECO:0000313" key="3">
    <source>
        <dbReference type="EMBL" id="CAE6459637.1"/>
    </source>
</evidence>
<dbReference type="AlphaFoldDB" id="A0A8H3BK00"/>